<dbReference type="SUPFAM" id="SSF46689">
    <property type="entry name" value="Homeodomain-like"/>
    <property type="match status" value="1"/>
</dbReference>
<feature type="domain" description="HTH araC/xylS-type" evidence="4">
    <location>
        <begin position="194"/>
        <end position="292"/>
    </location>
</feature>
<dbReference type="SMART" id="SM00342">
    <property type="entry name" value="HTH_ARAC"/>
    <property type="match status" value="1"/>
</dbReference>
<accession>A0A504IXJ1</accession>
<dbReference type="PANTHER" id="PTHR43280:SF32">
    <property type="entry name" value="TRANSCRIPTIONAL REGULATORY PROTEIN"/>
    <property type="match status" value="1"/>
</dbReference>
<evidence type="ECO:0000313" key="5">
    <source>
        <dbReference type="EMBL" id="TPN82774.1"/>
    </source>
</evidence>
<evidence type="ECO:0000256" key="3">
    <source>
        <dbReference type="ARBA" id="ARBA00023163"/>
    </source>
</evidence>
<dbReference type="Proteomes" id="UP000315540">
    <property type="component" value="Unassembled WGS sequence"/>
</dbReference>
<dbReference type="GO" id="GO:0003700">
    <property type="term" value="F:DNA-binding transcription factor activity"/>
    <property type="evidence" value="ECO:0007669"/>
    <property type="project" value="InterPro"/>
</dbReference>
<dbReference type="PRINTS" id="PR00032">
    <property type="entry name" value="HTHARAC"/>
</dbReference>
<dbReference type="InterPro" id="IPR009057">
    <property type="entry name" value="Homeodomain-like_sf"/>
</dbReference>
<dbReference type="OrthoDB" id="632644at2"/>
<dbReference type="InterPro" id="IPR018062">
    <property type="entry name" value="HTH_AraC-typ_CS"/>
</dbReference>
<dbReference type="EMBL" id="VFWZ01000008">
    <property type="protein sequence ID" value="TPN82774.1"/>
    <property type="molecule type" value="Genomic_DNA"/>
</dbReference>
<evidence type="ECO:0000256" key="2">
    <source>
        <dbReference type="ARBA" id="ARBA00023125"/>
    </source>
</evidence>
<dbReference type="PROSITE" id="PS00041">
    <property type="entry name" value="HTH_ARAC_FAMILY_1"/>
    <property type="match status" value="1"/>
</dbReference>
<dbReference type="Pfam" id="PF12833">
    <property type="entry name" value="HTH_18"/>
    <property type="match status" value="1"/>
</dbReference>
<keyword evidence="1" id="KW-0805">Transcription regulation</keyword>
<evidence type="ECO:0000313" key="6">
    <source>
        <dbReference type="Proteomes" id="UP000315540"/>
    </source>
</evidence>
<proteinExistence type="predicted"/>
<name>A0A504IXJ1_9FLAO</name>
<keyword evidence="3" id="KW-0804">Transcription</keyword>
<keyword evidence="2" id="KW-0238">DNA-binding</keyword>
<evidence type="ECO:0000256" key="1">
    <source>
        <dbReference type="ARBA" id="ARBA00023015"/>
    </source>
</evidence>
<protein>
    <submittedName>
        <fullName evidence="5">Helix-turn-helix transcriptional regulator</fullName>
    </submittedName>
</protein>
<dbReference type="PANTHER" id="PTHR43280">
    <property type="entry name" value="ARAC-FAMILY TRANSCRIPTIONAL REGULATOR"/>
    <property type="match status" value="1"/>
</dbReference>
<reference evidence="5 6" key="1">
    <citation type="submission" date="2019-06" db="EMBL/GenBank/DDBJ databases">
        <authorList>
            <person name="Meng X."/>
        </authorList>
    </citation>
    <scope>NUCLEOTIDE SEQUENCE [LARGE SCALE GENOMIC DNA]</scope>
    <source>
        <strain evidence="5 6">M625</strain>
    </source>
</reference>
<dbReference type="InterPro" id="IPR020449">
    <property type="entry name" value="Tscrpt_reg_AraC-type_HTH"/>
</dbReference>
<dbReference type="Gene3D" id="1.10.10.60">
    <property type="entry name" value="Homeodomain-like"/>
    <property type="match status" value="1"/>
</dbReference>
<gene>
    <name evidence="5" type="ORF">FHK87_20310</name>
</gene>
<dbReference type="RefSeq" id="WP_140596015.1">
    <property type="nucleotide sequence ID" value="NZ_VFWZ01000008.1"/>
</dbReference>
<evidence type="ECO:0000259" key="4">
    <source>
        <dbReference type="PROSITE" id="PS01124"/>
    </source>
</evidence>
<dbReference type="PROSITE" id="PS01124">
    <property type="entry name" value="HTH_ARAC_FAMILY_2"/>
    <property type="match status" value="1"/>
</dbReference>
<keyword evidence="6" id="KW-1185">Reference proteome</keyword>
<dbReference type="GO" id="GO:0043565">
    <property type="term" value="F:sequence-specific DNA binding"/>
    <property type="evidence" value="ECO:0007669"/>
    <property type="project" value="InterPro"/>
</dbReference>
<comment type="caution">
    <text evidence="5">The sequence shown here is derived from an EMBL/GenBank/DDBJ whole genome shotgun (WGS) entry which is preliminary data.</text>
</comment>
<sequence>MITYKTIQDLFDDLSISKPSISDGFNIYKYSELEEVNKRIFEPHRKRFFSINFHVKNVTARRIGYTYFDKLDRSINFNSPMQIFNIEGEKRIGKEGFGIFFNSEFLKEGTHRFNVICQFPFFKLNAIPYYKLTDEHFIKINDAMERIYTEFIKDEKYSLDIIRAELIALLFFLKRITRIGSKTIELRRPEKITLKFEDLILRDINSDKTLAYYAKKLNITPAYLAECVKKTTGTTAKKVVIDYKILQAKALLKNTDLSIAEISMQMGYSEATNFVKFFRQNQGVTPLAYRNS</sequence>
<organism evidence="5 6">
    <name type="scientific">Aquimarina algicola</name>
    <dbReference type="NCBI Taxonomy" id="2589995"/>
    <lineage>
        <taxon>Bacteria</taxon>
        <taxon>Pseudomonadati</taxon>
        <taxon>Bacteroidota</taxon>
        <taxon>Flavobacteriia</taxon>
        <taxon>Flavobacteriales</taxon>
        <taxon>Flavobacteriaceae</taxon>
        <taxon>Aquimarina</taxon>
    </lineage>
</organism>
<dbReference type="AlphaFoldDB" id="A0A504IXJ1"/>
<dbReference type="InterPro" id="IPR018060">
    <property type="entry name" value="HTH_AraC"/>
</dbReference>